<dbReference type="EMBL" id="CP014873">
    <property type="protein sequence ID" value="ANK61847.1"/>
    <property type="molecule type" value="Genomic_DNA"/>
</dbReference>
<protein>
    <submittedName>
        <fullName evidence="1">Regulator</fullName>
    </submittedName>
</protein>
<reference evidence="1 2" key="1">
    <citation type="submission" date="2016-03" db="EMBL/GenBank/DDBJ databases">
        <title>Pediococcus and Lactobacillus from brewery environment - whole genome sequencing and assembly.</title>
        <authorList>
            <person name="Behr J."/>
            <person name="Geissler A.J."/>
            <person name="Vogel R.F."/>
        </authorList>
    </citation>
    <scope>NUCLEOTIDE SEQUENCE [LARGE SCALE GENOMIC DNA]</scope>
    <source>
        <strain evidence="1 2">TMW 1.1989</strain>
    </source>
</reference>
<dbReference type="CDD" id="cd15787">
    <property type="entry name" value="YycH_N"/>
    <property type="match status" value="1"/>
</dbReference>
<dbReference type="Gene3D" id="3.30.310.160">
    <property type="entry name" value="YycH protein, domain 2"/>
    <property type="match status" value="1"/>
</dbReference>
<dbReference type="InterPro" id="IPR009996">
    <property type="entry name" value="YycH"/>
</dbReference>
<accession>A0A192H0S7</accession>
<dbReference type="Proteomes" id="UP000078582">
    <property type="component" value="Chromosome"/>
</dbReference>
<name>A0A192H0S7_9LACO</name>
<evidence type="ECO:0000313" key="1">
    <source>
        <dbReference type="EMBL" id="ANK61847.1"/>
    </source>
</evidence>
<dbReference type="STRING" id="375175.AYR53_03125"/>
<organism evidence="1 2">
    <name type="scientific">Loigolactobacillus backii</name>
    <dbReference type="NCBI Taxonomy" id="375175"/>
    <lineage>
        <taxon>Bacteria</taxon>
        <taxon>Bacillati</taxon>
        <taxon>Bacillota</taxon>
        <taxon>Bacilli</taxon>
        <taxon>Lactobacillales</taxon>
        <taxon>Lactobacillaceae</taxon>
        <taxon>Loigolactobacillus</taxon>
    </lineage>
</organism>
<gene>
    <name evidence="1" type="ORF">AYR53_03125</name>
</gene>
<dbReference type="InterPro" id="IPR042274">
    <property type="entry name" value="YycH/YycI_2"/>
</dbReference>
<evidence type="ECO:0000313" key="2">
    <source>
        <dbReference type="Proteomes" id="UP000078582"/>
    </source>
</evidence>
<dbReference type="OrthoDB" id="2382185at2"/>
<dbReference type="Pfam" id="PF07435">
    <property type="entry name" value="YycH"/>
    <property type="match status" value="1"/>
</dbReference>
<proteinExistence type="predicted"/>
<dbReference type="AlphaFoldDB" id="A0A192H0S7"/>
<sequence length="442" mass="50189">MKIKNLILRVSLSVLIVISIILSGLIWTNNARFQRNTTDVTPQQTQLDTKNLAAVYLPTQIMATTKQGQKNLIYNKKENLIDTLRSDVKKWRFGRPTTVKLTAKQYLKLINRGNMLSINYPSNVSYSIFGQTFGQKVSQQDRNKNFNRLLIPLGKKGVVYLLSDRQTHGYRVKVSKQNLAVLKKAINKATVKMPINEQLMNKRPQIFYEQSVQVAQYSYLLNKQNPTDFVTALLGGKSPNSVDSKEVGDSTIYNDGTYKSLQVNHKNGTINFEDYSTSNTAKNTTSILTDSFRELSNLGNTPVNMRYFYYNPQDRTVVYRSYVEGFPVFNQTNFGTVKVQLMATGNKLDFSVYSLQVPLPSDKQAVTLPTTQNMLDQLQNAGYNLTDVKTVQLGYHWQVNHSSDSVIDLTPTYYINYNGSWLSLSQMLNTDQNEDSSSEEAN</sequence>
<keyword evidence="2" id="KW-1185">Reference proteome</keyword>
<dbReference type="GeneID" id="42981231"/>
<dbReference type="RefSeq" id="WP_068279461.1">
    <property type="nucleotide sequence ID" value="NZ_CP014873.1"/>
</dbReference>